<dbReference type="EMBL" id="CAJVQB010006548">
    <property type="protein sequence ID" value="CAG8686189.1"/>
    <property type="molecule type" value="Genomic_DNA"/>
</dbReference>
<protein>
    <submittedName>
        <fullName evidence="1">5593_t:CDS:1</fullName>
    </submittedName>
</protein>
<feature type="non-terminal residue" evidence="1">
    <location>
        <position position="1"/>
    </location>
</feature>
<gene>
    <name evidence="1" type="ORF">GMARGA_LOCUS11271</name>
</gene>
<dbReference type="Proteomes" id="UP000789901">
    <property type="component" value="Unassembled WGS sequence"/>
</dbReference>
<sequence length="43" mass="5051">IEKTVEHNTSGRHAHNVIIETVAQQKQQELQKINSLRRKEMNL</sequence>
<reference evidence="1 2" key="1">
    <citation type="submission" date="2021-06" db="EMBL/GenBank/DDBJ databases">
        <authorList>
            <person name="Kallberg Y."/>
            <person name="Tangrot J."/>
            <person name="Rosling A."/>
        </authorList>
    </citation>
    <scope>NUCLEOTIDE SEQUENCE [LARGE SCALE GENOMIC DNA]</scope>
    <source>
        <strain evidence="1 2">120-4 pot B 10/14</strain>
    </source>
</reference>
<evidence type="ECO:0000313" key="1">
    <source>
        <dbReference type="EMBL" id="CAG8686189.1"/>
    </source>
</evidence>
<name>A0ABN7UVS6_GIGMA</name>
<evidence type="ECO:0000313" key="2">
    <source>
        <dbReference type="Proteomes" id="UP000789901"/>
    </source>
</evidence>
<proteinExistence type="predicted"/>
<accession>A0ABN7UVS6</accession>
<organism evidence="1 2">
    <name type="scientific">Gigaspora margarita</name>
    <dbReference type="NCBI Taxonomy" id="4874"/>
    <lineage>
        <taxon>Eukaryota</taxon>
        <taxon>Fungi</taxon>
        <taxon>Fungi incertae sedis</taxon>
        <taxon>Mucoromycota</taxon>
        <taxon>Glomeromycotina</taxon>
        <taxon>Glomeromycetes</taxon>
        <taxon>Diversisporales</taxon>
        <taxon>Gigasporaceae</taxon>
        <taxon>Gigaspora</taxon>
    </lineage>
</organism>
<comment type="caution">
    <text evidence="1">The sequence shown here is derived from an EMBL/GenBank/DDBJ whole genome shotgun (WGS) entry which is preliminary data.</text>
</comment>
<keyword evidence="2" id="KW-1185">Reference proteome</keyword>